<accession>A0A849BY22</accession>
<organism evidence="1 2">
    <name type="scientific">Nocardia uniformis</name>
    <dbReference type="NCBI Taxonomy" id="53432"/>
    <lineage>
        <taxon>Bacteria</taxon>
        <taxon>Bacillati</taxon>
        <taxon>Actinomycetota</taxon>
        <taxon>Actinomycetes</taxon>
        <taxon>Mycobacteriales</taxon>
        <taxon>Nocardiaceae</taxon>
        <taxon>Nocardia</taxon>
    </lineage>
</organism>
<dbReference type="Proteomes" id="UP000586827">
    <property type="component" value="Unassembled WGS sequence"/>
</dbReference>
<dbReference type="AlphaFoldDB" id="A0A849BY22"/>
<gene>
    <name evidence="1" type="ORF">HLB23_04680</name>
</gene>
<dbReference type="RefSeq" id="WP_067526863.1">
    <property type="nucleotide sequence ID" value="NZ_JABELX010000001.1"/>
</dbReference>
<dbReference type="EMBL" id="JABELX010000001">
    <property type="protein sequence ID" value="NNH69170.1"/>
    <property type="molecule type" value="Genomic_DNA"/>
</dbReference>
<evidence type="ECO:0000313" key="1">
    <source>
        <dbReference type="EMBL" id="NNH69170.1"/>
    </source>
</evidence>
<evidence type="ECO:0000313" key="2">
    <source>
        <dbReference type="Proteomes" id="UP000586827"/>
    </source>
</evidence>
<name>A0A849BY22_9NOCA</name>
<comment type="caution">
    <text evidence="1">The sequence shown here is derived from an EMBL/GenBank/DDBJ whole genome shotgun (WGS) entry which is preliminary data.</text>
</comment>
<proteinExistence type="predicted"/>
<keyword evidence="2" id="KW-1185">Reference proteome</keyword>
<protein>
    <submittedName>
        <fullName evidence="1">Uncharacterized protein</fullName>
    </submittedName>
</protein>
<sequence>MRFPRFKFQFDAPHTVGWSVLVADGKWSDPEPHKVMGWGAPQSRDQKYVELPGSRIVVELELYVPPGFPEFTAALKPRVTLPDGRVFEVIGFKEEAQSPGGWNPGAVVNLKADPAHMV</sequence>
<reference evidence="1 2" key="1">
    <citation type="submission" date="2020-05" db="EMBL/GenBank/DDBJ databases">
        <title>MicrobeNet Type strains.</title>
        <authorList>
            <person name="Nicholson A.C."/>
        </authorList>
    </citation>
    <scope>NUCLEOTIDE SEQUENCE [LARGE SCALE GENOMIC DNA]</scope>
    <source>
        <strain evidence="1 2">JCM 3224</strain>
    </source>
</reference>